<evidence type="ECO:0000256" key="5">
    <source>
        <dbReference type="SAM" id="Phobius"/>
    </source>
</evidence>
<dbReference type="InterPro" id="IPR027417">
    <property type="entry name" value="P-loop_NTPase"/>
</dbReference>
<evidence type="ECO:0000256" key="4">
    <source>
        <dbReference type="SAM" id="MobiDB-lite"/>
    </source>
</evidence>
<comment type="subcellular location">
    <subcellularLocation>
        <location evidence="1">Host cell</location>
    </subcellularLocation>
    <subcellularLocation>
        <location evidence="2">Secreted</location>
    </subcellularLocation>
</comment>
<evidence type="ECO:0000256" key="3">
    <source>
        <dbReference type="ARBA" id="ARBA00022525"/>
    </source>
</evidence>
<dbReference type="GO" id="GO:0043657">
    <property type="term" value="C:host cell"/>
    <property type="evidence" value="ECO:0007669"/>
    <property type="project" value="UniProtKB-SubCell"/>
</dbReference>
<dbReference type="SUPFAM" id="SSF52540">
    <property type="entry name" value="P-loop containing nucleoside triphosphate hydrolases"/>
    <property type="match status" value="1"/>
</dbReference>
<dbReference type="Pfam" id="PF20147">
    <property type="entry name" value="Crinkler"/>
    <property type="match status" value="1"/>
</dbReference>
<evidence type="ECO:0000259" key="6">
    <source>
        <dbReference type="Pfam" id="PF20147"/>
    </source>
</evidence>
<dbReference type="EMBL" id="NBNE01002260">
    <property type="protein sequence ID" value="OWZ10988.1"/>
    <property type="molecule type" value="Genomic_DNA"/>
</dbReference>
<sequence>MVKLHCAIVGIAGITFPVDIDENKTVGDLKDAIKNQSDGIITCDARELQLFLAKKGVGWLTENDVKKGINDTSGLELLEFANVPLNLDGLSEEEVRIQLTKDDFKAGKGPVHVLVVVPKPKRPAEDEGAGDALKRSKTEEQNEEARKSRVLDDFKILSASTHEFQLDSLFTTQQSNSPIVRTPDLHEFWKGFGEFPPYYFVRMEECVFWKVIKPLLFGKNRIVIVGSPGVGKSCFLMLIAFYLACIKKKKMRRTHWCFSTALDRTHD</sequence>
<keyword evidence="8" id="KW-1185">Reference proteome</keyword>
<feature type="compositionally biased region" description="Basic and acidic residues" evidence="4">
    <location>
        <begin position="132"/>
        <end position="146"/>
    </location>
</feature>
<keyword evidence="5" id="KW-0472">Membrane</keyword>
<feature type="domain" description="Crinkler effector protein N-terminal" evidence="6">
    <location>
        <begin position="2"/>
        <end position="116"/>
    </location>
</feature>
<dbReference type="AlphaFoldDB" id="A0A225W1D1"/>
<protein>
    <submittedName>
        <fullName evidence="7">Crinkler (CRN)</fullName>
    </submittedName>
</protein>
<feature type="region of interest" description="Disordered" evidence="4">
    <location>
        <begin position="119"/>
        <end position="146"/>
    </location>
</feature>
<name>A0A225W1D1_9STRA</name>
<evidence type="ECO:0000256" key="2">
    <source>
        <dbReference type="ARBA" id="ARBA00004613"/>
    </source>
</evidence>
<reference evidence="8" key="1">
    <citation type="submission" date="2017-03" db="EMBL/GenBank/DDBJ databases">
        <title>Phytopthora megakarya and P. palmivora, two closely related causual agents of cacao black pod achieved similar genome size and gene model numbers by different mechanisms.</title>
        <authorList>
            <person name="Ali S."/>
            <person name="Shao J."/>
            <person name="Larry D.J."/>
            <person name="Kronmiller B."/>
            <person name="Shen D."/>
            <person name="Strem M.D."/>
            <person name="Melnick R.L."/>
            <person name="Guiltinan M.J."/>
            <person name="Tyler B.M."/>
            <person name="Meinhardt L.W."/>
            <person name="Bailey B.A."/>
        </authorList>
    </citation>
    <scope>NUCLEOTIDE SEQUENCE [LARGE SCALE GENOMIC DNA]</scope>
    <source>
        <strain evidence="8">zdho120</strain>
    </source>
</reference>
<evidence type="ECO:0000313" key="7">
    <source>
        <dbReference type="EMBL" id="OWZ10988.1"/>
    </source>
</evidence>
<dbReference type="Proteomes" id="UP000198211">
    <property type="component" value="Unassembled WGS sequence"/>
</dbReference>
<organism evidence="7 8">
    <name type="scientific">Phytophthora megakarya</name>
    <dbReference type="NCBI Taxonomy" id="4795"/>
    <lineage>
        <taxon>Eukaryota</taxon>
        <taxon>Sar</taxon>
        <taxon>Stramenopiles</taxon>
        <taxon>Oomycota</taxon>
        <taxon>Peronosporomycetes</taxon>
        <taxon>Peronosporales</taxon>
        <taxon>Peronosporaceae</taxon>
        <taxon>Phytophthora</taxon>
    </lineage>
</organism>
<keyword evidence="5" id="KW-0812">Transmembrane</keyword>
<comment type="caution">
    <text evidence="7">The sequence shown here is derived from an EMBL/GenBank/DDBJ whole genome shotgun (WGS) entry which is preliminary data.</text>
</comment>
<keyword evidence="3" id="KW-0964">Secreted</keyword>
<gene>
    <name evidence="7" type="ORF">PHMEG_00016055</name>
</gene>
<keyword evidence="5" id="KW-1133">Transmembrane helix</keyword>
<proteinExistence type="predicted"/>
<dbReference type="OrthoDB" id="128844at2759"/>
<evidence type="ECO:0000313" key="8">
    <source>
        <dbReference type="Proteomes" id="UP000198211"/>
    </source>
</evidence>
<accession>A0A225W1D1</accession>
<dbReference type="GO" id="GO:0005576">
    <property type="term" value="C:extracellular region"/>
    <property type="evidence" value="ECO:0007669"/>
    <property type="project" value="UniProtKB-SubCell"/>
</dbReference>
<dbReference type="InterPro" id="IPR045379">
    <property type="entry name" value="Crinkler_N"/>
</dbReference>
<evidence type="ECO:0000256" key="1">
    <source>
        <dbReference type="ARBA" id="ARBA00004340"/>
    </source>
</evidence>
<feature type="transmembrane region" description="Helical" evidence="5">
    <location>
        <begin position="222"/>
        <end position="245"/>
    </location>
</feature>